<feature type="transmembrane region" description="Helical" evidence="1">
    <location>
        <begin position="904"/>
        <end position="924"/>
    </location>
</feature>
<dbReference type="Gene3D" id="3.30.70.1320">
    <property type="entry name" value="Multidrug efflux transporter AcrB pore domain like"/>
    <property type="match status" value="1"/>
</dbReference>
<dbReference type="GO" id="GO:0042910">
    <property type="term" value="F:xenobiotic transmembrane transporter activity"/>
    <property type="evidence" value="ECO:0007669"/>
    <property type="project" value="TreeGrafter"/>
</dbReference>
<dbReference type="PANTHER" id="PTHR32063">
    <property type="match status" value="1"/>
</dbReference>
<proteinExistence type="predicted"/>
<dbReference type="Gene3D" id="3.30.2090.10">
    <property type="entry name" value="Multidrug efflux transporter AcrB TolC docking domain, DN and DC subdomains"/>
    <property type="match status" value="2"/>
</dbReference>
<evidence type="ECO:0000313" key="2">
    <source>
        <dbReference type="EMBL" id="KLU66946.1"/>
    </source>
</evidence>
<feature type="transmembrane region" description="Helical" evidence="1">
    <location>
        <begin position="460"/>
        <end position="478"/>
    </location>
</feature>
<dbReference type="InterPro" id="IPR027463">
    <property type="entry name" value="AcrB_DN_DC_subdom"/>
</dbReference>
<evidence type="ECO:0000256" key="1">
    <source>
        <dbReference type="SAM" id="Phobius"/>
    </source>
</evidence>
<dbReference type="Gene3D" id="3.30.70.1440">
    <property type="entry name" value="Multidrug efflux transporter AcrB pore domain"/>
    <property type="match status" value="1"/>
</dbReference>
<accession>A0A0J1IQI9</accession>
<comment type="caution">
    <text evidence="2">The sequence shown here is derived from an EMBL/GenBank/DDBJ whole genome shotgun (WGS) entry which is preliminary data.</text>
</comment>
<name>A0A0J1IQI9_9FIRM</name>
<feature type="transmembrane region" description="Helical" evidence="1">
    <location>
        <begin position="428"/>
        <end position="448"/>
    </location>
</feature>
<protein>
    <submittedName>
        <fullName evidence="2">Multidrug resistance protein MdtC</fullName>
    </submittedName>
</protein>
<dbReference type="GO" id="GO:0005886">
    <property type="term" value="C:plasma membrane"/>
    <property type="evidence" value="ECO:0007669"/>
    <property type="project" value="TreeGrafter"/>
</dbReference>
<dbReference type="Gene3D" id="1.20.1640.10">
    <property type="entry name" value="Multidrug efflux transporter AcrB transmembrane domain"/>
    <property type="match status" value="2"/>
</dbReference>
<feature type="transmembrane region" description="Helical" evidence="1">
    <location>
        <begin position="878"/>
        <end position="897"/>
    </location>
</feature>
<dbReference type="STRING" id="476652.DEAC_c08800"/>
<keyword evidence="1" id="KW-0472">Membrane</keyword>
<organism evidence="2 3">
    <name type="scientific">Desulfosporosinus acididurans</name>
    <dbReference type="NCBI Taxonomy" id="476652"/>
    <lineage>
        <taxon>Bacteria</taxon>
        <taxon>Bacillati</taxon>
        <taxon>Bacillota</taxon>
        <taxon>Clostridia</taxon>
        <taxon>Eubacteriales</taxon>
        <taxon>Desulfitobacteriaceae</taxon>
        <taxon>Desulfosporosinus</taxon>
    </lineage>
</organism>
<feature type="transmembrane region" description="Helical" evidence="1">
    <location>
        <begin position="546"/>
        <end position="566"/>
    </location>
</feature>
<feature type="transmembrane region" description="Helical" evidence="1">
    <location>
        <begin position="387"/>
        <end position="408"/>
    </location>
</feature>
<dbReference type="PANTHER" id="PTHR32063:SF0">
    <property type="entry name" value="SWARMING MOTILITY PROTEIN SWRC"/>
    <property type="match status" value="1"/>
</dbReference>
<reference evidence="2 3" key="1">
    <citation type="submission" date="2015-06" db="EMBL/GenBank/DDBJ databases">
        <title>Draft genome of the moderately acidophilic sulfate reducer Candidatus Desulfosporosinus acididurans strain M1.</title>
        <authorList>
            <person name="Poehlein A."/>
            <person name="Petzsch P."/>
            <person name="Johnson B.D."/>
            <person name="Schloemann M."/>
            <person name="Daniel R."/>
            <person name="Muehling M."/>
        </authorList>
    </citation>
    <scope>NUCLEOTIDE SEQUENCE [LARGE SCALE GENOMIC DNA]</scope>
    <source>
        <strain evidence="2 3">M1</strain>
    </source>
</reference>
<dbReference type="PATRIC" id="fig|476652.3.peg.903"/>
<dbReference type="SUPFAM" id="SSF82693">
    <property type="entry name" value="Multidrug efflux transporter AcrB pore domain, PN1, PN2, PC1 and PC2 subdomains"/>
    <property type="match status" value="3"/>
</dbReference>
<dbReference type="SUPFAM" id="SSF82714">
    <property type="entry name" value="Multidrug efflux transporter AcrB TolC docking domain, DN and DC subdomains"/>
    <property type="match status" value="2"/>
</dbReference>
<dbReference type="SUPFAM" id="SSF82866">
    <property type="entry name" value="Multidrug efflux transporter AcrB transmembrane domain"/>
    <property type="match status" value="2"/>
</dbReference>
<dbReference type="Proteomes" id="UP000036356">
    <property type="component" value="Unassembled WGS sequence"/>
</dbReference>
<sequence>MGITELSIKRPATIIILVVLLLGLGIIGYNSMGVDMLPSMNIPVITVSVSYAGAGSDEINKEIVMPLENAVSGISGIDTISSTARQGAGTTVITFTQDTDINSALMDVEKAVDRAERQLPTDADKPIIQKIDPNASAVLMLTVSGSTSYDEIYNVAYNVQQGLQNLPNIGQVSLLGANAKQLQVKLDKSAVEYYGINLKTLMALIGSENVNTPAGDIVQGQSDLTVDMIGEFQNIDDVKNIMVPTSNSGSVRLGDIAQVNFDYPTNDTSIKLNGKNAIAISIQKQSDANVVETVDGVKKELVNIRKTLPKGVDLGIAYDTTTSIKASVDDIKENIIEGIITTALVLFLFLRNWRSSLIVLIAIPTSLVSTFFAMYVCHFTLNMMSLLALSLCIGILVDDSIVVLENIIRHRQMGKSPAQAALDGRQEIGMAAVAITLCDVVVFTPVAFVSGTSGALFREFGLTVAFAALFSLFISFTVTPMLSSRILRDEVNPFDSKGNSKLRKYLLKVMERSSLFQKAKELHPFEKATEQYEKTLLWSMNHRMKIIAVFAIGVIASIALLPLGAIKTEFIPQTDNNQLSVNLLLNPGASLEQTESKAIVVEKYLHTLPEVTSVFSRIGGSDKSTANFVVGLVDKSQRKKSQAQVGDEIRGWSKKLTGASVMVSQASMGSGGFGFGGGGRGGGGGIQINLEGSDNTVLKSISYKVEDLVKSIPGIVDVNNSVRQNENEIKVNVNRLACNQYGVSPSDVASILRTSIAGSTVGEYTDSDGTSHDIVVSFEDNQIKTPDDIGSIKIMNAAGQQIALNQVASIVLADSQKTISRQDRLEVINITANLQQNVALGTANAEIQSKLSTISLPYGYSIKFGGNQKSMSDSFGSLGEAMAGSIVLVYMILVILYESFLTPLIRMLSLPCAIIGAFVMLAITRNTLNLTTMIGLIMLDGLASKNGTLLIDYTNTLMKRGKSLREALIESGTTRLRPIIMTSLTMIVGMLPAVFTFGQGSEMKVGMALVIIGGMIASTIFTPIILPVVYTVMDDIKNRPRKRRKILKHTEA</sequence>
<gene>
    <name evidence="2" type="primary">mdtC_2</name>
    <name evidence="2" type="ORF">DEAC_c08800</name>
</gene>
<feature type="transmembrane region" description="Helical" evidence="1">
    <location>
        <begin position="976"/>
        <end position="995"/>
    </location>
</feature>
<keyword evidence="1" id="KW-0812">Transmembrane</keyword>
<dbReference type="EMBL" id="LDZY01000003">
    <property type="protein sequence ID" value="KLU66946.1"/>
    <property type="molecule type" value="Genomic_DNA"/>
</dbReference>
<dbReference type="Pfam" id="PF00873">
    <property type="entry name" value="ACR_tran"/>
    <property type="match status" value="1"/>
</dbReference>
<dbReference type="RefSeq" id="WP_047808807.1">
    <property type="nucleotide sequence ID" value="NZ_LDZY01000003.1"/>
</dbReference>
<keyword evidence="1" id="KW-1133">Transmembrane helix</keyword>
<dbReference type="InterPro" id="IPR001036">
    <property type="entry name" value="Acrflvin-R"/>
</dbReference>
<dbReference type="Gene3D" id="3.30.70.1430">
    <property type="entry name" value="Multidrug efflux transporter AcrB pore domain"/>
    <property type="match status" value="2"/>
</dbReference>
<dbReference type="PRINTS" id="PR00702">
    <property type="entry name" value="ACRIFLAVINRP"/>
</dbReference>
<dbReference type="AlphaFoldDB" id="A0A0J1IQI9"/>
<feature type="transmembrane region" description="Helical" evidence="1">
    <location>
        <begin position="1007"/>
        <end position="1033"/>
    </location>
</feature>
<feature type="transmembrane region" description="Helical" evidence="1">
    <location>
        <begin position="357"/>
        <end position="381"/>
    </location>
</feature>
<keyword evidence="3" id="KW-1185">Reference proteome</keyword>
<feature type="transmembrane region" description="Helical" evidence="1">
    <location>
        <begin position="12"/>
        <end position="32"/>
    </location>
</feature>
<evidence type="ECO:0000313" key="3">
    <source>
        <dbReference type="Proteomes" id="UP000036356"/>
    </source>
</evidence>